<dbReference type="InterPro" id="IPR000073">
    <property type="entry name" value="AB_hydrolase_1"/>
</dbReference>
<name>A0A1V2ESA5_9SPHN</name>
<dbReference type="Gene3D" id="3.40.50.1820">
    <property type="entry name" value="alpha/beta hydrolase"/>
    <property type="match status" value="1"/>
</dbReference>
<organism evidence="3 4">
    <name type="scientific">Sphingomonas jeddahensis</name>
    <dbReference type="NCBI Taxonomy" id="1915074"/>
    <lineage>
        <taxon>Bacteria</taxon>
        <taxon>Pseudomonadati</taxon>
        <taxon>Pseudomonadota</taxon>
        <taxon>Alphaproteobacteria</taxon>
        <taxon>Sphingomonadales</taxon>
        <taxon>Sphingomonadaceae</taxon>
        <taxon>Sphingomonas</taxon>
    </lineage>
</organism>
<accession>A0A1V2ESA5</accession>
<proteinExistence type="predicted"/>
<dbReference type="EC" id="1.11.1.10" evidence="3"/>
<evidence type="ECO:0000256" key="1">
    <source>
        <dbReference type="ARBA" id="ARBA00022801"/>
    </source>
</evidence>
<dbReference type="PRINTS" id="PR00412">
    <property type="entry name" value="EPOXHYDRLASE"/>
</dbReference>
<keyword evidence="3" id="KW-0560">Oxidoreductase</keyword>
<dbReference type="EMBL" id="MPSB01000010">
    <property type="protein sequence ID" value="ONF95552.1"/>
    <property type="molecule type" value="Genomic_DNA"/>
</dbReference>
<dbReference type="RefSeq" id="WP_233130895.1">
    <property type="nucleotide sequence ID" value="NZ_MPSB01000010.1"/>
</dbReference>
<dbReference type="Pfam" id="PF00561">
    <property type="entry name" value="Abhydrolase_1"/>
    <property type="match status" value="1"/>
</dbReference>
<dbReference type="Proteomes" id="UP000188729">
    <property type="component" value="Unassembled WGS sequence"/>
</dbReference>
<protein>
    <submittedName>
        <fullName evidence="3">Non-heme chloroperoxidase</fullName>
        <ecNumber evidence="3">1.11.1.10</ecNumber>
    </submittedName>
</protein>
<dbReference type="AlphaFoldDB" id="A0A1V2ESA5"/>
<sequence length="334" mass="37556">MSNVIEAPRALAEAMPPVQFADTNGIRMAYYEVGPKGEGVPVIFCHGFPELAFSWRHQLDAFEAAGRWAIAPDQRGYGLTSRPERIENYDLEHLTADIAGLMDALGIEKAIPCGHDWGGMVVWQFALRYPERCAGVIGVNTPFLPRGQTDPIAAMRHVYGDDMYIVWFQKPGEADAALATDPERSMRFFMRKPQLTLKEYEQLPAEQRTLALGEGLKLYDPANDPQQFLSDDEIAAFSETFAATGFTGGINWYRNFTRNWQASADLVEKVDVPSLMVMAENDVVLSPAMTEGMERYVPDLERVLVEKSGHWTQQEYPEDVNRAILGWLDKRFPG</sequence>
<dbReference type="SUPFAM" id="SSF53474">
    <property type="entry name" value="alpha/beta-Hydrolases"/>
    <property type="match status" value="1"/>
</dbReference>
<evidence type="ECO:0000313" key="3">
    <source>
        <dbReference type="EMBL" id="ONF95552.1"/>
    </source>
</evidence>
<keyword evidence="4" id="KW-1185">Reference proteome</keyword>
<evidence type="ECO:0000313" key="4">
    <source>
        <dbReference type="Proteomes" id="UP000188729"/>
    </source>
</evidence>
<comment type="caution">
    <text evidence="3">The sequence shown here is derived from an EMBL/GenBank/DDBJ whole genome shotgun (WGS) entry which is preliminary data.</text>
</comment>
<dbReference type="STRING" id="1915074.SPHI_22190"/>
<dbReference type="PANTHER" id="PTHR43329">
    <property type="entry name" value="EPOXIDE HYDROLASE"/>
    <property type="match status" value="1"/>
</dbReference>
<gene>
    <name evidence="3" type="primary">cpo_3</name>
    <name evidence="3" type="ORF">SPHI_22190</name>
</gene>
<keyword evidence="1" id="KW-0378">Hydrolase</keyword>
<dbReference type="InterPro" id="IPR029058">
    <property type="entry name" value="AB_hydrolase_fold"/>
</dbReference>
<dbReference type="GO" id="GO:0016691">
    <property type="term" value="F:chloride peroxidase activity"/>
    <property type="evidence" value="ECO:0007669"/>
    <property type="project" value="UniProtKB-EC"/>
</dbReference>
<reference evidence="3 4" key="1">
    <citation type="submission" date="2016-11" db="EMBL/GenBank/DDBJ databases">
        <title>Genome sequence of Sphingomonas jeddahensis G39.</title>
        <authorList>
            <person name="Poehlein A."/>
            <person name="Wuebbeler J.H."/>
            <person name="Steinbuechel A."/>
            <person name="Daniel R."/>
        </authorList>
    </citation>
    <scope>NUCLEOTIDE SEQUENCE [LARGE SCALE GENOMIC DNA]</scope>
    <source>
        <strain evidence="3 4">G39</strain>
    </source>
</reference>
<dbReference type="GO" id="GO:0016787">
    <property type="term" value="F:hydrolase activity"/>
    <property type="evidence" value="ECO:0007669"/>
    <property type="project" value="UniProtKB-KW"/>
</dbReference>
<keyword evidence="3" id="KW-0575">Peroxidase</keyword>
<dbReference type="InterPro" id="IPR000639">
    <property type="entry name" value="Epox_hydrolase-like"/>
</dbReference>
<feature type="domain" description="AB hydrolase-1" evidence="2">
    <location>
        <begin position="41"/>
        <end position="313"/>
    </location>
</feature>
<evidence type="ECO:0000259" key="2">
    <source>
        <dbReference type="Pfam" id="PF00561"/>
    </source>
</evidence>